<evidence type="ECO:0000256" key="13">
    <source>
        <dbReference type="SAM" id="MobiDB-lite"/>
    </source>
</evidence>
<dbReference type="SMART" id="SM00355">
    <property type="entry name" value="ZnF_C2H2"/>
    <property type="match status" value="5"/>
</dbReference>
<feature type="region of interest" description="Disordered" evidence="13">
    <location>
        <begin position="83"/>
        <end position="104"/>
    </location>
</feature>
<protein>
    <recommendedName>
        <fullName evidence="14">C2H2-type domain-containing protein</fullName>
    </recommendedName>
</protein>
<dbReference type="InterPro" id="IPR050331">
    <property type="entry name" value="Zinc_finger"/>
</dbReference>
<dbReference type="Proteomes" id="UP000694523">
    <property type="component" value="Unplaced"/>
</dbReference>
<dbReference type="InterPro" id="IPR013087">
    <property type="entry name" value="Znf_C2H2_type"/>
</dbReference>
<dbReference type="GO" id="GO:0003677">
    <property type="term" value="F:DNA binding"/>
    <property type="evidence" value="ECO:0007669"/>
    <property type="project" value="UniProtKB-KW"/>
</dbReference>
<feature type="region of interest" description="Disordered" evidence="13">
    <location>
        <begin position="118"/>
        <end position="152"/>
    </location>
</feature>
<comment type="similarity">
    <text evidence="3">Belongs to the krueppel C2H2-type zinc-finger protein family.</text>
</comment>
<dbReference type="SUPFAM" id="SSF57667">
    <property type="entry name" value="beta-beta-alpha zinc fingers"/>
    <property type="match status" value="3"/>
</dbReference>
<dbReference type="Ensembl" id="ENSNMLT00000029513.1">
    <property type="protein sequence ID" value="ENSNMLP00000026408.1"/>
    <property type="gene ID" value="ENSNMLG00000016845.1"/>
</dbReference>
<sequence>MSKKGEYLRALVTERLTAAAEEIFALFERTVVEYEEELLRSREENQRLRCREETQRRPEEEALLLQPQGELLKQDALLPQTQSSFLDEGSPDSPQTENAVRDALPEFPCVIKTEVIEDSDEDLEEDLEPPTGSSIHQMETEADEEDYSQDYEDDPARRSLFSQFNVERFPSNSASAESGTDTASDAKDKLKKHQCYFCEKKFKDRHSLKRHTVVHTGEKPFQCPVCAKSYSYKETLMAHMSLHGWSKKPGEEPAGPKSTLFTCPICMKTVTTSFALRSHILIHTGEKPYSCPVCNKRFSQKVYVRKHMRTHTGEKPFSCSECDMKFSRKSNLNRHLKVHAQNALKNEGGEHGGGARGRGARGRRKHGRRNMGGKTWAEKASLCEE</sequence>
<evidence type="ECO:0000256" key="4">
    <source>
        <dbReference type="ARBA" id="ARBA00022723"/>
    </source>
</evidence>
<organism evidence="15 16">
    <name type="scientific">Neogobius melanostomus</name>
    <name type="common">round goby</name>
    <dbReference type="NCBI Taxonomy" id="47308"/>
    <lineage>
        <taxon>Eukaryota</taxon>
        <taxon>Metazoa</taxon>
        <taxon>Chordata</taxon>
        <taxon>Craniata</taxon>
        <taxon>Vertebrata</taxon>
        <taxon>Euteleostomi</taxon>
        <taxon>Actinopterygii</taxon>
        <taxon>Neopterygii</taxon>
        <taxon>Teleostei</taxon>
        <taxon>Neoteleostei</taxon>
        <taxon>Acanthomorphata</taxon>
        <taxon>Gobiaria</taxon>
        <taxon>Gobiiformes</taxon>
        <taxon>Gobioidei</taxon>
        <taxon>Gobiidae</taxon>
        <taxon>Benthophilinae</taxon>
        <taxon>Neogobiini</taxon>
        <taxon>Neogobius</taxon>
    </lineage>
</organism>
<comment type="function">
    <text evidence="1">May be involved in transcriptional regulation.</text>
</comment>
<feature type="domain" description="C2H2-type" evidence="14">
    <location>
        <begin position="193"/>
        <end position="220"/>
    </location>
</feature>
<dbReference type="GO" id="GO:0008270">
    <property type="term" value="F:zinc ion binding"/>
    <property type="evidence" value="ECO:0007669"/>
    <property type="project" value="UniProtKB-KW"/>
</dbReference>
<feature type="domain" description="C2H2-type" evidence="14">
    <location>
        <begin position="261"/>
        <end position="288"/>
    </location>
</feature>
<keyword evidence="9" id="KW-0238">DNA-binding</keyword>
<dbReference type="FunFam" id="3.30.160.60:FF:001480">
    <property type="entry name" value="Si:cabz01071911.3"/>
    <property type="match status" value="1"/>
</dbReference>
<dbReference type="PROSITE" id="PS50157">
    <property type="entry name" value="ZINC_FINGER_C2H2_2"/>
    <property type="match status" value="5"/>
</dbReference>
<keyword evidence="8" id="KW-0805">Transcription regulation</keyword>
<keyword evidence="16" id="KW-1185">Reference proteome</keyword>
<comment type="subcellular location">
    <subcellularLocation>
        <location evidence="2">Nucleus</location>
    </subcellularLocation>
</comment>
<evidence type="ECO:0000256" key="5">
    <source>
        <dbReference type="ARBA" id="ARBA00022737"/>
    </source>
</evidence>
<feature type="compositionally biased region" description="Basic residues" evidence="13">
    <location>
        <begin position="358"/>
        <end position="371"/>
    </location>
</feature>
<name>A0A8C6U1N7_9GOBI</name>
<evidence type="ECO:0000259" key="14">
    <source>
        <dbReference type="PROSITE" id="PS50157"/>
    </source>
</evidence>
<dbReference type="PANTHER" id="PTHR16515:SF49">
    <property type="entry name" value="GASTRULA ZINC FINGER PROTEIN XLCGF49.1-LIKE-RELATED"/>
    <property type="match status" value="1"/>
</dbReference>
<dbReference type="Gene3D" id="3.30.160.60">
    <property type="entry name" value="Classic Zinc Finger"/>
    <property type="match status" value="5"/>
</dbReference>
<accession>A0A8C6U1N7</accession>
<feature type="compositionally biased region" description="Acidic residues" evidence="13">
    <location>
        <begin position="140"/>
        <end position="152"/>
    </location>
</feature>
<dbReference type="InterPro" id="IPR036236">
    <property type="entry name" value="Znf_C2H2_sf"/>
</dbReference>
<dbReference type="GO" id="GO:0005634">
    <property type="term" value="C:nucleus"/>
    <property type="evidence" value="ECO:0007669"/>
    <property type="project" value="UniProtKB-SubCell"/>
</dbReference>
<feature type="domain" description="C2H2-type" evidence="14">
    <location>
        <begin position="289"/>
        <end position="316"/>
    </location>
</feature>
<keyword evidence="7" id="KW-0862">Zinc</keyword>
<feature type="domain" description="C2H2-type" evidence="14">
    <location>
        <begin position="317"/>
        <end position="344"/>
    </location>
</feature>
<keyword evidence="6 12" id="KW-0863">Zinc-finger</keyword>
<feature type="domain" description="C2H2-type" evidence="14">
    <location>
        <begin position="221"/>
        <end position="248"/>
    </location>
</feature>
<evidence type="ECO:0000256" key="3">
    <source>
        <dbReference type="ARBA" id="ARBA00006991"/>
    </source>
</evidence>
<evidence type="ECO:0000256" key="7">
    <source>
        <dbReference type="ARBA" id="ARBA00022833"/>
    </source>
</evidence>
<feature type="compositionally biased region" description="Acidic residues" evidence="13">
    <location>
        <begin position="118"/>
        <end position="128"/>
    </location>
</feature>
<reference evidence="15" key="1">
    <citation type="submission" date="2025-08" db="UniProtKB">
        <authorList>
            <consortium name="Ensembl"/>
        </authorList>
    </citation>
    <scope>IDENTIFICATION</scope>
</reference>
<evidence type="ECO:0000256" key="11">
    <source>
        <dbReference type="ARBA" id="ARBA00023242"/>
    </source>
</evidence>
<evidence type="ECO:0000313" key="15">
    <source>
        <dbReference type="Ensembl" id="ENSNMLP00000026408.1"/>
    </source>
</evidence>
<evidence type="ECO:0000256" key="10">
    <source>
        <dbReference type="ARBA" id="ARBA00023163"/>
    </source>
</evidence>
<keyword evidence="11" id="KW-0539">Nucleus</keyword>
<evidence type="ECO:0000256" key="9">
    <source>
        <dbReference type="ARBA" id="ARBA00023125"/>
    </source>
</evidence>
<dbReference type="PANTHER" id="PTHR16515">
    <property type="entry name" value="PR DOMAIN ZINC FINGER PROTEIN"/>
    <property type="match status" value="1"/>
</dbReference>
<dbReference type="AlphaFoldDB" id="A0A8C6U1N7"/>
<proteinExistence type="inferred from homology"/>
<keyword evidence="4" id="KW-0479">Metal-binding</keyword>
<dbReference type="GO" id="GO:0010468">
    <property type="term" value="P:regulation of gene expression"/>
    <property type="evidence" value="ECO:0007669"/>
    <property type="project" value="TreeGrafter"/>
</dbReference>
<feature type="region of interest" description="Disordered" evidence="13">
    <location>
        <begin position="344"/>
        <end position="385"/>
    </location>
</feature>
<keyword evidence="5" id="KW-0677">Repeat</keyword>
<evidence type="ECO:0000256" key="2">
    <source>
        <dbReference type="ARBA" id="ARBA00004123"/>
    </source>
</evidence>
<reference evidence="15" key="2">
    <citation type="submission" date="2025-09" db="UniProtKB">
        <authorList>
            <consortium name="Ensembl"/>
        </authorList>
    </citation>
    <scope>IDENTIFICATION</scope>
</reference>
<evidence type="ECO:0000256" key="12">
    <source>
        <dbReference type="PROSITE-ProRule" id="PRU00042"/>
    </source>
</evidence>
<dbReference type="FunFam" id="3.30.160.60:FF:000097">
    <property type="entry name" value="Zinc finger protein"/>
    <property type="match status" value="1"/>
</dbReference>
<evidence type="ECO:0000256" key="1">
    <source>
        <dbReference type="ARBA" id="ARBA00003767"/>
    </source>
</evidence>
<dbReference type="FunFam" id="3.30.160.60:FF:002716">
    <property type="entry name" value="Zinc finger protein 212"/>
    <property type="match status" value="1"/>
</dbReference>
<evidence type="ECO:0000256" key="6">
    <source>
        <dbReference type="ARBA" id="ARBA00022771"/>
    </source>
</evidence>
<dbReference type="PROSITE" id="PS00028">
    <property type="entry name" value="ZINC_FINGER_C2H2_1"/>
    <property type="match status" value="5"/>
</dbReference>
<evidence type="ECO:0000313" key="16">
    <source>
        <dbReference type="Proteomes" id="UP000694523"/>
    </source>
</evidence>
<keyword evidence="10" id="KW-0804">Transcription</keyword>
<dbReference type="Pfam" id="PF00096">
    <property type="entry name" value="zf-C2H2"/>
    <property type="match status" value="4"/>
</dbReference>
<evidence type="ECO:0000256" key="8">
    <source>
        <dbReference type="ARBA" id="ARBA00023015"/>
    </source>
</evidence>